<comment type="caution">
    <text evidence="2">The sequence shown here is derived from an EMBL/GenBank/DDBJ whole genome shotgun (WGS) entry which is preliminary data.</text>
</comment>
<proteinExistence type="predicted"/>
<dbReference type="Proteomes" id="UP001177080">
    <property type="component" value="Unassembled WGS sequence"/>
</dbReference>
<keyword evidence="1" id="KW-0472">Membrane</keyword>
<accession>A0ABT8XKA1</accession>
<organism evidence="2 3">
    <name type="scientific">Shinella curvata</name>
    <dbReference type="NCBI Taxonomy" id="1817964"/>
    <lineage>
        <taxon>Bacteria</taxon>
        <taxon>Pseudomonadati</taxon>
        <taxon>Pseudomonadota</taxon>
        <taxon>Alphaproteobacteria</taxon>
        <taxon>Hyphomicrobiales</taxon>
        <taxon>Rhizobiaceae</taxon>
        <taxon>Shinella</taxon>
    </lineage>
</organism>
<sequence length="58" mass="6107">MQRNSMKPQNTVAASLRPVAFVYIAINLAVVALLISTVSPTLATVPAHAGSQEMASLR</sequence>
<evidence type="ECO:0000313" key="2">
    <source>
        <dbReference type="EMBL" id="MDO6123681.1"/>
    </source>
</evidence>
<gene>
    <name evidence="2" type="ORF">GB928_021020</name>
</gene>
<keyword evidence="1" id="KW-0812">Transmembrane</keyword>
<keyword evidence="3" id="KW-1185">Reference proteome</keyword>
<feature type="transmembrane region" description="Helical" evidence="1">
    <location>
        <begin position="20"/>
        <end position="38"/>
    </location>
</feature>
<dbReference type="EMBL" id="WHSC02000009">
    <property type="protein sequence ID" value="MDO6123681.1"/>
    <property type="molecule type" value="Genomic_DNA"/>
</dbReference>
<dbReference type="RefSeq" id="WP_244759610.1">
    <property type="nucleotide sequence ID" value="NZ_JALJCJ010000001.1"/>
</dbReference>
<name>A0ABT8XKA1_9HYPH</name>
<evidence type="ECO:0000256" key="1">
    <source>
        <dbReference type="SAM" id="Phobius"/>
    </source>
</evidence>
<reference evidence="2" key="1">
    <citation type="submission" date="2022-04" db="EMBL/GenBank/DDBJ databases">
        <title>Shinella lacus sp. nov., a novel member of the genus Shinella from water.</title>
        <authorList>
            <person name="Deng Y."/>
        </authorList>
    </citation>
    <scope>NUCLEOTIDE SEQUENCE</scope>
    <source>
        <strain evidence="2">JCM 31239</strain>
    </source>
</reference>
<evidence type="ECO:0000313" key="3">
    <source>
        <dbReference type="Proteomes" id="UP001177080"/>
    </source>
</evidence>
<protein>
    <submittedName>
        <fullName evidence="2">Uncharacterized protein</fullName>
    </submittedName>
</protein>
<keyword evidence="1" id="KW-1133">Transmembrane helix</keyword>